<keyword evidence="1" id="KW-0678">Repressor</keyword>
<dbReference type="InterPro" id="IPR028082">
    <property type="entry name" value="Peripla_BP_I"/>
</dbReference>
<evidence type="ECO:0000259" key="5">
    <source>
        <dbReference type="PROSITE" id="PS50932"/>
    </source>
</evidence>
<dbReference type="InterPro" id="IPR001387">
    <property type="entry name" value="Cro/C1-type_HTH"/>
</dbReference>
<protein>
    <submittedName>
        <fullName evidence="7">LacI family kdg operon repressor</fullName>
    </submittedName>
</protein>
<dbReference type="Pfam" id="PF00532">
    <property type="entry name" value="Peripla_BP_1"/>
    <property type="match status" value="1"/>
</dbReference>
<gene>
    <name evidence="7" type="ORF">ABHD89_000889</name>
</gene>
<name>A0ABV2E7W0_9STAP</name>
<evidence type="ECO:0000313" key="7">
    <source>
        <dbReference type="EMBL" id="MET3110501.1"/>
    </source>
</evidence>
<keyword evidence="8" id="KW-1185">Reference proteome</keyword>
<reference evidence="7 8" key="1">
    <citation type="submission" date="2024-05" db="EMBL/GenBank/DDBJ databases">
        <title>Genomic Encyclopedia of Type Strains, Phase IV (KMG-IV): sequencing the most valuable type-strain genomes for metagenomic binning, comparative biology and taxonomic classification.</title>
        <authorList>
            <person name="Goeker M."/>
        </authorList>
    </citation>
    <scope>NUCLEOTIDE SEQUENCE [LARGE SCALE GENOMIC DNA]</scope>
    <source>
        <strain evidence="7 8">DSM 25286</strain>
    </source>
</reference>
<sequence length="329" mass="37935">MKKITIKEVAKEAGVSVSTVSQYLNKRFSYMSESTKLRIDSAIEKLNYKPNYLARNLKGGSTKTIGIIVANILHHFSTSITRSIEDICDKNGYHLIICNADDNPEKERKYIENLMSKQVDGLIIFPTFGNETLYRQLLEQKFPLVFVDRYIEGLEIPCFKLDNITAIKESYDYLMKYDLDRIYYISTSLEKSITPRIERMRAFKSIQKESESAIDHSIIANDVQDLSQKISKEIDLSIERNGVILANDFALAEFLGFASQNEVAIQEKFKLVSIDDIPLAQLYQPPISTIKQPIEIISENAFDCLLQQIKFKEHNYEFINEYPPQLIER</sequence>
<evidence type="ECO:0000256" key="4">
    <source>
        <dbReference type="ARBA" id="ARBA00023163"/>
    </source>
</evidence>
<keyword evidence="2" id="KW-0805">Transcription regulation</keyword>
<dbReference type="SUPFAM" id="SSF53822">
    <property type="entry name" value="Periplasmic binding protein-like I"/>
    <property type="match status" value="1"/>
</dbReference>
<evidence type="ECO:0000256" key="2">
    <source>
        <dbReference type="ARBA" id="ARBA00023015"/>
    </source>
</evidence>
<dbReference type="SUPFAM" id="SSF47413">
    <property type="entry name" value="lambda repressor-like DNA-binding domains"/>
    <property type="match status" value="1"/>
</dbReference>
<feature type="domain" description="HTH lacI-type" evidence="5">
    <location>
        <begin position="4"/>
        <end position="59"/>
    </location>
</feature>
<dbReference type="Proteomes" id="UP001549019">
    <property type="component" value="Unassembled WGS sequence"/>
</dbReference>
<evidence type="ECO:0000313" key="8">
    <source>
        <dbReference type="Proteomes" id="UP001549019"/>
    </source>
</evidence>
<proteinExistence type="predicted"/>
<dbReference type="InterPro" id="IPR001761">
    <property type="entry name" value="Peripla_BP/Lac1_sug-bd_dom"/>
</dbReference>
<keyword evidence="3" id="KW-0238">DNA-binding</keyword>
<feature type="domain" description="HTH cro/C1-type" evidence="6">
    <location>
        <begin position="2"/>
        <end position="53"/>
    </location>
</feature>
<dbReference type="PROSITE" id="PS50932">
    <property type="entry name" value="HTH_LACI_2"/>
    <property type="match status" value="1"/>
</dbReference>
<dbReference type="Pfam" id="PF00356">
    <property type="entry name" value="LacI"/>
    <property type="match status" value="1"/>
</dbReference>
<dbReference type="EMBL" id="JBDZDV010000001">
    <property type="protein sequence ID" value="MET3110501.1"/>
    <property type="molecule type" value="Genomic_DNA"/>
</dbReference>
<dbReference type="PRINTS" id="PR00036">
    <property type="entry name" value="HTHLACI"/>
</dbReference>
<dbReference type="RefSeq" id="WP_230820235.1">
    <property type="nucleotide sequence ID" value="NZ_JAJNCU010000001.1"/>
</dbReference>
<evidence type="ECO:0000256" key="3">
    <source>
        <dbReference type="ARBA" id="ARBA00023125"/>
    </source>
</evidence>
<accession>A0ABV2E7W0</accession>
<dbReference type="Gene3D" id="1.10.260.40">
    <property type="entry name" value="lambda repressor-like DNA-binding domains"/>
    <property type="match status" value="1"/>
</dbReference>
<dbReference type="PANTHER" id="PTHR30146">
    <property type="entry name" value="LACI-RELATED TRANSCRIPTIONAL REPRESSOR"/>
    <property type="match status" value="1"/>
</dbReference>
<dbReference type="CDD" id="cd01392">
    <property type="entry name" value="HTH_LacI"/>
    <property type="match status" value="1"/>
</dbReference>
<evidence type="ECO:0000256" key="1">
    <source>
        <dbReference type="ARBA" id="ARBA00022491"/>
    </source>
</evidence>
<keyword evidence="4" id="KW-0804">Transcription</keyword>
<dbReference type="InterPro" id="IPR010982">
    <property type="entry name" value="Lambda_DNA-bd_dom_sf"/>
</dbReference>
<dbReference type="InterPro" id="IPR000843">
    <property type="entry name" value="HTH_LacI"/>
</dbReference>
<dbReference type="SMART" id="SM00354">
    <property type="entry name" value="HTH_LACI"/>
    <property type="match status" value="1"/>
</dbReference>
<dbReference type="PROSITE" id="PS00356">
    <property type="entry name" value="HTH_LACI_1"/>
    <property type="match status" value="1"/>
</dbReference>
<organism evidence="7 8">
    <name type="scientific">Salinicoccus halitifaciens</name>
    <dbReference type="NCBI Taxonomy" id="1073415"/>
    <lineage>
        <taxon>Bacteria</taxon>
        <taxon>Bacillati</taxon>
        <taxon>Bacillota</taxon>
        <taxon>Bacilli</taxon>
        <taxon>Bacillales</taxon>
        <taxon>Staphylococcaceae</taxon>
        <taxon>Salinicoccus</taxon>
    </lineage>
</organism>
<comment type="caution">
    <text evidence="7">The sequence shown here is derived from an EMBL/GenBank/DDBJ whole genome shotgun (WGS) entry which is preliminary data.</text>
</comment>
<dbReference type="PROSITE" id="PS50943">
    <property type="entry name" value="HTH_CROC1"/>
    <property type="match status" value="1"/>
</dbReference>
<dbReference type="Gene3D" id="3.40.50.2300">
    <property type="match status" value="2"/>
</dbReference>
<dbReference type="PANTHER" id="PTHR30146:SF148">
    <property type="entry name" value="HTH-TYPE TRANSCRIPTIONAL REPRESSOR PURR-RELATED"/>
    <property type="match status" value="1"/>
</dbReference>
<evidence type="ECO:0000259" key="6">
    <source>
        <dbReference type="PROSITE" id="PS50943"/>
    </source>
</evidence>